<dbReference type="OrthoDB" id="7486025at2759"/>
<protein>
    <submittedName>
        <fullName evidence="1">Uncharacterized protein</fullName>
    </submittedName>
</protein>
<accession>A0A9N9RHR6</accession>
<evidence type="ECO:0000313" key="1">
    <source>
        <dbReference type="EMBL" id="CAG9796456.1"/>
    </source>
</evidence>
<organism evidence="1 2">
    <name type="scientific">Diatraea saccharalis</name>
    <name type="common">sugarcane borer</name>
    <dbReference type="NCBI Taxonomy" id="40085"/>
    <lineage>
        <taxon>Eukaryota</taxon>
        <taxon>Metazoa</taxon>
        <taxon>Ecdysozoa</taxon>
        <taxon>Arthropoda</taxon>
        <taxon>Hexapoda</taxon>
        <taxon>Insecta</taxon>
        <taxon>Pterygota</taxon>
        <taxon>Neoptera</taxon>
        <taxon>Endopterygota</taxon>
        <taxon>Lepidoptera</taxon>
        <taxon>Glossata</taxon>
        <taxon>Ditrysia</taxon>
        <taxon>Pyraloidea</taxon>
        <taxon>Crambidae</taxon>
        <taxon>Crambinae</taxon>
        <taxon>Diatraea</taxon>
    </lineage>
</organism>
<reference evidence="1" key="1">
    <citation type="submission" date="2021-12" db="EMBL/GenBank/DDBJ databases">
        <authorList>
            <person name="King R."/>
        </authorList>
    </citation>
    <scope>NUCLEOTIDE SEQUENCE</scope>
</reference>
<evidence type="ECO:0000313" key="2">
    <source>
        <dbReference type="Proteomes" id="UP001153714"/>
    </source>
</evidence>
<dbReference type="AlphaFoldDB" id="A0A9N9RHR6"/>
<proteinExistence type="predicted"/>
<dbReference type="Proteomes" id="UP001153714">
    <property type="component" value="Chromosome 9"/>
</dbReference>
<keyword evidence="2" id="KW-1185">Reference proteome</keyword>
<name>A0A9N9RHR6_9NEOP</name>
<dbReference type="EMBL" id="OU893340">
    <property type="protein sequence ID" value="CAG9796456.1"/>
    <property type="molecule type" value="Genomic_DNA"/>
</dbReference>
<sequence length="199" mass="22388">MTNFSRNHKGQKRLVHLFHHSSLLRNFQSQNQKNNGEPITKVHIACVLELALKKSIKPETLINGFSCCGLVPFDPNAVDYSKCLGGINNNNNSDTEVLPVQQQPETSSSSVITLVKFRELVGPSTMSKLYAYGYIPEDDENLNILYRLYSIFDVHSFKSPSAQNVSTSREDDIPLAYLHIYAGSIAAFDYSDQRRNSNE</sequence>
<reference evidence="1" key="2">
    <citation type="submission" date="2022-10" db="EMBL/GenBank/DDBJ databases">
        <authorList>
            <consortium name="ENA_rothamsted_submissions"/>
            <consortium name="culmorum"/>
            <person name="King R."/>
        </authorList>
    </citation>
    <scope>NUCLEOTIDE SEQUENCE</scope>
</reference>
<gene>
    <name evidence="1" type="ORF">DIATSA_LOCUS13649</name>
</gene>